<dbReference type="KEGG" id="lji:ELX58_04915"/>
<sequence length="105" mass="12143">MQLDKQPIINELMQTHKFGKVTFNRAKGKNKWSVYLRPKSDTKGVHFHISYVDGGFMSQDEFQLPHKSYFNYGVDQPRLTPVKTPMDAIRQVAGLLNSGYKVRKL</sequence>
<evidence type="ECO:0000313" key="1">
    <source>
        <dbReference type="EMBL" id="QBP18487.1"/>
    </source>
</evidence>
<reference evidence="2" key="1">
    <citation type="submission" date="2018-12" db="EMBL/GenBank/DDBJ databases">
        <title>A new species of lactobacillus.</title>
        <authorList>
            <person name="Jian Y."/>
            <person name="Xin L."/>
            <person name="Hong Z.J."/>
            <person name="Ming L.Z."/>
            <person name="Hong X.Z."/>
        </authorList>
    </citation>
    <scope>NUCLEOTIDE SEQUENCE [LARGE SCALE GENOMIC DNA]</scope>
    <source>
        <strain evidence="2">HSLZ-75</strain>
    </source>
</reference>
<dbReference type="RefSeq" id="WP_133442046.1">
    <property type="nucleotide sequence ID" value="NZ_CP034726.1"/>
</dbReference>
<gene>
    <name evidence="1" type="ORF">ELX58_04915</name>
</gene>
<protein>
    <submittedName>
        <fullName evidence="1">Uncharacterized protein</fullName>
    </submittedName>
</protein>
<keyword evidence="2" id="KW-1185">Reference proteome</keyword>
<evidence type="ECO:0000313" key="2">
    <source>
        <dbReference type="Proteomes" id="UP000294321"/>
    </source>
</evidence>
<dbReference type="EMBL" id="CP034726">
    <property type="protein sequence ID" value="QBP18487.1"/>
    <property type="molecule type" value="Genomic_DNA"/>
</dbReference>
<name>A0A4P6ZLP5_9LACO</name>
<dbReference type="Proteomes" id="UP000294321">
    <property type="component" value="Chromosome"/>
</dbReference>
<proteinExistence type="predicted"/>
<accession>A0A4P6ZLP5</accession>
<organism evidence="1 2">
    <name type="scientific">Acetilactobacillus jinshanensis</name>
    <dbReference type="NCBI Taxonomy" id="1720083"/>
    <lineage>
        <taxon>Bacteria</taxon>
        <taxon>Bacillati</taxon>
        <taxon>Bacillota</taxon>
        <taxon>Bacilli</taxon>
        <taxon>Lactobacillales</taxon>
        <taxon>Lactobacillaceae</taxon>
        <taxon>Acetilactobacillus</taxon>
    </lineage>
</organism>
<dbReference type="AlphaFoldDB" id="A0A4P6ZLP5"/>